<dbReference type="Proteomes" id="UP000789920">
    <property type="component" value="Unassembled WGS sequence"/>
</dbReference>
<evidence type="ECO:0000313" key="2">
    <source>
        <dbReference type="Proteomes" id="UP000789920"/>
    </source>
</evidence>
<organism evidence="1 2">
    <name type="scientific">Racocetra persica</name>
    <dbReference type="NCBI Taxonomy" id="160502"/>
    <lineage>
        <taxon>Eukaryota</taxon>
        <taxon>Fungi</taxon>
        <taxon>Fungi incertae sedis</taxon>
        <taxon>Mucoromycota</taxon>
        <taxon>Glomeromycotina</taxon>
        <taxon>Glomeromycetes</taxon>
        <taxon>Diversisporales</taxon>
        <taxon>Gigasporaceae</taxon>
        <taxon>Racocetra</taxon>
    </lineage>
</organism>
<dbReference type="EMBL" id="CAJVQC010007758">
    <property type="protein sequence ID" value="CAG8583632.1"/>
    <property type="molecule type" value="Genomic_DNA"/>
</dbReference>
<gene>
    <name evidence="1" type="ORF">RPERSI_LOCUS5252</name>
</gene>
<comment type="caution">
    <text evidence="1">The sequence shown here is derived from an EMBL/GenBank/DDBJ whole genome shotgun (WGS) entry which is preliminary data.</text>
</comment>
<name>A0ACA9MD16_9GLOM</name>
<sequence>TGRQSRQVKSLEKKIGVSNHVSNQETKTTSAINTTFNTHPRPEDAIPTQDRKTKQTSEN</sequence>
<evidence type="ECO:0000313" key="1">
    <source>
        <dbReference type="EMBL" id="CAG8583632.1"/>
    </source>
</evidence>
<feature type="non-terminal residue" evidence="1">
    <location>
        <position position="1"/>
    </location>
</feature>
<accession>A0ACA9MD16</accession>
<proteinExistence type="predicted"/>
<protein>
    <submittedName>
        <fullName evidence="1">14545_t:CDS:1</fullName>
    </submittedName>
</protein>
<reference evidence="1" key="1">
    <citation type="submission" date="2021-06" db="EMBL/GenBank/DDBJ databases">
        <authorList>
            <person name="Kallberg Y."/>
            <person name="Tangrot J."/>
            <person name="Rosling A."/>
        </authorList>
    </citation>
    <scope>NUCLEOTIDE SEQUENCE</scope>
    <source>
        <strain evidence="1">MA461A</strain>
    </source>
</reference>
<keyword evidence="2" id="KW-1185">Reference proteome</keyword>